<proteinExistence type="predicted"/>
<gene>
    <name evidence="1" type="ORF">C1645_103700</name>
</gene>
<reference evidence="1 2" key="1">
    <citation type="submission" date="2018-06" db="EMBL/GenBank/DDBJ databases">
        <title>Comparative genomics reveals the genomic features of Rhizophagus irregularis, R. cerebriforme, R. diaphanum and Gigaspora rosea, and their symbiotic lifestyle signature.</title>
        <authorList>
            <person name="Morin E."/>
            <person name="San Clemente H."/>
            <person name="Chen E.C.H."/>
            <person name="De La Providencia I."/>
            <person name="Hainaut M."/>
            <person name="Kuo A."/>
            <person name="Kohler A."/>
            <person name="Murat C."/>
            <person name="Tang N."/>
            <person name="Roy S."/>
            <person name="Loubradou J."/>
            <person name="Henrissat B."/>
            <person name="Grigoriev I.V."/>
            <person name="Corradi N."/>
            <person name="Roux C."/>
            <person name="Martin F.M."/>
        </authorList>
    </citation>
    <scope>NUCLEOTIDE SEQUENCE [LARGE SCALE GENOMIC DNA]</scope>
    <source>
        <strain evidence="1 2">DAOM 227022</strain>
    </source>
</reference>
<evidence type="ECO:0000313" key="2">
    <source>
        <dbReference type="Proteomes" id="UP000265703"/>
    </source>
</evidence>
<organism evidence="1 2">
    <name type="scientific">Glomus cerebriforme</name>
    <dbReference type="NCBI Taxonomy" id="658196"/>
    <lineage>
        <taxon>Eukaryota</taxon>
        <taxon>Fungi</taxon>
        <taxon>Fungi incertae sedis</taxon>
        <taxon>Mucoromycota</taxon>
        <taxon>Glomeromycotina</taxon>
        <taxon>Glomeromycetes</taxon>
        <taxon>Glomerales</taxon>
        <taxon>Glomeraceae</taxon>
        <taxon>Glomus</taxon>
    </lineage>
</organism>
<evidence type="ECO:0000313" key="1">
    <source>
        <dbReference type="EMBL" id="RIA91827.1"/>
    </source>
</evidence>
<dbReference type="AlphaFoldDB" id="A0A397T6J9"/>
<comment type="caution">
    <text evidence="1">The sequence shown here is derived from an EMBL/GenBank/DDBJ whole genome shotgun (WGS) entry which is preliminary data.</text>
</comment>
<dbReference type="OrthoDB" id="5599613at2759"/>
<dbReference type="EMBL" id="QKYT01000142">
    <property type="protein sequence ID" value="RIA91827.1"/>
    <property type="molecule type" value="Genomic_DNA"/>
</dbReference>
<dbReference type="STRING" id="658196.A0A397T6J9"/>
<accession>A0A397T6J9</accession>
<protein>
    <submittedName>
        <fullName evidence="1">Uncharacterized protein</fullName>
    </submittedName>
</protein>
<sequence>MISSRYCLEQNIMQIPLFEVPSKFHYINNVRQLLKTLVPMIDNRLFTFSSSEEIRSAIIVLLRLPLDKRLLSLSSEIGQVLNSLLARFQEDQWIEQAKLICDDVEFSCGSITQFKVAIVENLPISNRGRLLKRFFAFRFLFDSESQQMSIHDVTEPKILKSLLDHFRDSLTIFKIKDETNYTDLYNYVLLIDYALDDELLLRKAEDTIEEIIKMLKNLHGKIVDMRAAFMERTKAKDLIQRLYMRLYYISSHKRGNSQKSIDEFYMPKKDQKIPDTDMEEE</sequence>
<dbReference type="Proteomes" id="UP000265703">
    <property type="component" value="Unassembled WGS sequence"/>
</dbReference>
<name>A0A397T6J9_9GLOM</name>
<keyword evidence="2" id="KW-1185">Reference proteome</keyword>